<name>A0A1B9P1D3_ALILO</name>
<evidence type="ECO:0000313" key="2">
    <source>
        <dbReference type="Proteomes" id="UP000093523"/>
    </source>
</evidence>
<dbReference type="RefSeq" id="WP_065610767.1">
    <property type="nucleotide sequence ID" value="NZ_CAWMPN010000008.1"/>
</dbReference>
<dbReference type="Proteomes" id="UP000093523">
    <property type="component" value="Unassembled WGS sequence"/>
</dbReference>
<protein>
    <submittedName>
        <fullName evidence="1">Uncharacterized protein</fullName>
    </submittedName>
</protein>
<gene>
    <name evidence="1" type="ORF">A6E04_10020</name>
</gene>
<accession>A0A1B9P1D3</accession>
<comment type="caution">
    <text evidence="1">The sequence shown here is derived from an EMBL/GenBank/DDBJ whole genome shotgun (WGS) entry which is preliminary data.</text>
</comment>
<reference evidence="1 2" key="1">
    <citation type="submission" date="2016-06" db="EMBL/GenBank/DDBJ databases">
        <authorList>
            <person name="Kjaerup R.B."/>
            <person name="Dalgaard T.S."/>
            <person name="Juul-Madsen H.R."/>
        </authorList>
    </citation>
    <scope>NUCLEOTIDE SEQUENCE [LARGE SCALE GENOMIC DNA]</scope>
    <source>
        <strain evidence="1 2">1S159</strain>
    </source>
</reference>
<organism evidence="1 2">
    <name type="scientific">Aliivibrio logei</name>
    <name type="common">Vibrio logei</name>
    <dbReference type="NCBI Taxonomy" id="688"/>
    <lineage>
        <taxon>Bacteria</taxon>
        <taxon>Pseudomonadati</taxon>
        <taxon>Pseudomonadota</taxon>
        <taxon>Gammaproteobacteria</taxon>
        <taxon>Vibrionales</taxon>
        <taxon>Vibrionaceae</taxon>
        <taxon>Aliivibrio</taxon>
    </lineage>
</organism>
<sequence length="82" mass="9757">MVIIIFVFNVSFFHQKHFGLDATNFWKQKMTMNDFKHSDFYHILKVAKELGMSISQFVINSCLNIGKGLVWTSKKTYRYVMR</sequence>
<evidence type="ECO:0000313" key="1">
    <source>
        <dbReference type="EMBL" id="OCH22174.1"/>
    </source>
</evidence>
<proteinExistence type="predicted"/>
<dbReference type="AlphaFoldDB" id="A0A1B9P1D3"/>
<dbReference type="EMBL" id="MAJU01000008">
    <property type="protein sequence ID" value="OCH22174.1"/>
    <property type="molecule type" value="Genomic_DNA"/>
</dbReference>